<dbReference type="HOGENOM" id="CLU_347250_0_0_1"/>
<organism evidence="6">
    <name type="scientific">Magallana gigas</name>
    <name type="common">Pacific oyster</name>
    <name type="synonym">Crassostrea gigas</name>
    <dbReference type="NCBI Taxonomy" id="29159"/>
    <lineage>
        <taxon>Eukaryota</taxon>
        <taxon>Metazoa</taxon>
        <taxon>Spiralia</taxon>
        <taxon>Lophotrochozoa</taxon>
        <taxon>Mollusca</taxon>
        <taxon>Bivalvia</taxon>
        <taxon>Autobranchia</taxon>
        <taxon>Pteriomorphia</taxon>
        <taxon>Ostreida</taxon>
        <taxon>Ostreoidea</taxon>
        <taxon>Ostreidae</taxon>
        <taxon>Magallana</taxon>
    </lineage>
</organism>
<dbReference type="SUPFAM" id="SSF49313">
    <property type="entry name" value="Cadherin-like"/>
    <property type="match status" value="3"/>
</dbReference>
<dbReference type="SMART" id="SM00112">
    <property type="entry name" value="CA"/>
    <property type="match status" value="2"/>
</dbReference>
<keyword evidence="4" id="KW-0472">Membrane</keyword>
<dbReference type="AlphaFoldDB" id="K1RFJ0"/>
<dbReference type="PROSITE" id="PS50268">
    <property type="entry name" value="CADHERIN_2"/>
    <property type="match status" value="3"/>
</dbReference>
<keyword evidence="2" id="KW-0677">Repeat</keyword>
<dbReference type="GO" id="GO:0016342">
    <property type="term" value="C:catenin complex"/>
    <property type="evidence" value="ECO:0007669"/>
    <property type="project" value="TreeGrafter"/>
</dbReference>
<proteinExistence type="predicted"/>
<dbReference type="GO" id="GO:0008013">
    <property type="term" value="F:beta-catenin binding"/>
    <property type="evidence" value="ECO:0007669"/>
    <property type="project" value="TreeGrafter"/>
</dbReference>
<dbReference type="GO" id="GO:0045296">
    <property type="term" value="F:cadherin binding"/>
    <property type="evidence" value="ECO:0007669"/>
    <property type="project" value="TreeGrafter"/>
</dbReference>
<keyword evidence="6" id="KW-0675">Receptor</keyword>
<evidence type="ECO:0000256" key="2">
    <source>
        <dbReference type="ARBA" id="ARBA00022737"/>
    </source>
</evidence>
<dbReference type="PRINTS" id="PR00205">
    <property type="entry name" value="CADHERIN"/>
</dbReference>
<dbReference type="PANTHER" id="PTHR24027">
    <property type="entry name" value="CADHERIN-23"/>
    <property type="match status" value="1"/>
</dbReference>
<dbReference type="CDD" id="cd11304">
    <property type="entry name" value="Cadherin_repeat"/>
    <property type="match status" value="2"/>
</dbReference>
<dbReference type="InParanoid" id="K1RFJ0"/>
<dbReference type="GO" id="GO:0005509">
    <property type="term" value="F:calcium ion binding"/>
    <property type="evidence" value="ECO:0007669"/>
    <property type="project" value="UniProtKB-UniRule"/>
</dbReference>
<dbReference type="GO" id="GO:0007156">
    <property type="term" value="P:homophilic cell adhesion via plasma membrane adhesion molecules"/>
    <property type="evidence" value="ECO:0007669"/>
    <property type="project" value="InterPro"/>
</dbReference>
<dbReference type="GO" id="GO:0016477">
    <property type="term" value="P:cell migration"/>
    <property type="evidence" value="ECO:0007669"/>
    <property type="project" value="TreeGrafter"/>
</dbReference>
<accession>K1RFJ0</accession>
<dbReference type="PANTHER" id="PTHR24027:SF438">
    <property type="entry name" value="CADHERIN 23"/>
    <property type="match status" value="1"/>
</dbReference>
<dbReference type="Gene3D" id="2.60.40.60">
    <property type="entry name" value="Cadherins"/>
    <property type="match status" value="3"/>
</dbReference>
<dbReference type="InterPro" id="IPR039808">
    <property type="entry name" value="Cadherin"/>
</dbReference>
<feature type="domain" description="Cadherin" evidence="5">
    <location>
        <begin position="322"/>
        <end position="460"/>
    </location>
</feature>
<dbReference type="EMBL" id="JH816513">
    <property type="protein sequence ID" value="EKC32906.1"/>
    <property type="molecule type" value="Genomic_DNA"/>
</dbReference>
<reference evidence="6" key="1">
    <citation type="journal article" date="2012" name="Nature">
        <title>The oyster genome reveals stress adaptation and complexity of shell formation.</title>
        <authorList>
            <person name="Zhang G."/>
            <person name="Fang X."/>
            <person name="Guo X."/>
            <person name="Li L."/>
            <person name="Luo R."/>
            <person name="Xu F."/>
            <person name="Yang P."/>
            <person name="Zhang L."/>
            <person name="Wang X."/>
            <person name="Qi H."/>
            <person name="Xiong Z."/>
            <person name="Que H."/>
            <person name="Xie Y."/>
            <person name="Holland P.W."/>
            <person name="Paps J."/>
            <person name="Zhu Y."/>
            <person name="Wu F."/>
            <person name="Chen Y."/>
            <person name="Wang J."/>
            <person name="Peng C."/>
            <person name="Meng J."/>
            <person name="Yang L."/>
            <person name="Liu J."/>
            <person name="Wen B."/>
            <person name="Zhang N."/>
            <person name="Huang Z."/>
            <person name="Zhu Q."/>
            <person name="Feng Y."/>
            <person name="Mount A."/>
            <person name="Hedgecock D."/>
            <person name="Xu Z."/>
            <person name="Liu Y."/>
            <person name="Domazet-Loso T."/>
            <person name="Du Y."/>
            <person name="Sun X."/>
            <person name="Zhang S."/>
            <person name="Liu B."/>
            <person name="Cheng P."/>
            <person name="Jiang X."/>
            <person name="Li J."/>
            <person name="Fan D."/>
            <person name="Wang W."/>
            <person name="Fu W."/>
            <person name="Wang T."/>
            <person name="Wang B."/>
            <person name="Zhang J."/>
            <person name="Peng Z."/>
            <person name="Li Y."/>
            <person name="Li N."/>
            <person name="Wang J."/>
            <person name="Chen M."/>
            <person name="He Y."/>
            <person name="Tan F."/>
            <person name="Song X."/>
            <person name="Zheng Q."/>
            <person name="Huang R."/>
            <person name="Yang H."/>
            <person name="Du X."/>
            <person name="Chen L."/>
            <person name="Yang M."/>
            <person name="Gaffney P.M."/>
            <person name="Wang S."/>
            <person name="Luo L."/>
            <person name="She Z."/>
            <person name="Ming Y."/>
            <person name="Huang W."/>
            <person name="Zhang S."/>
            <person name="Huang B."/>
            <person name="Zhang Y."/>
            <person name="Qu T."/>
            <person name="Ni P."/>
            <person name="Miao G."/>
            <person name="Wang J."/>
            <person name="Wang Q."/>
            <person name="Steinberg C.E."/>
            <person name="Wang H."/>
            <person name="Li N."/>
            <person name="Qian L."/>
            <person name="Zhang G."/>
            <person name="Li Y."/>
            <person name="Yang H."/>
            <person name="Liu X."/>
            <person name="Wang J."/>
            <person name="Yin Y."/>
            <person name="Wang J."/>
        </authorList>
    </citation>
    <scope>NUCLEOTIDE SEQUENCE [LARGE SCALE GENOMIC DNA]</scope>
    <source>
        <strain evidence="6">05x7-T-G4-1.051#20</strain>
    </source>
</reference>
<protein>
    <submittedName>
        <fullName evidence="6">Cadherin EGF LAG seven-pass G-type receptor 3</fullName>
    </submittedName>
</protein>
<feature type="domain" description="Cadherin" evidence="5">
    <location>
        <begin position="470"/>
        <end position="566"/>
    </location>
</feature>
<evidence type="ECO:0000256" key="3">
    <source>
        <dbReference type="ARBA" id="ARBA00022837"/>
    </source>
</evidence>
<evidence type="ECO:0000259" key="5">
    <source>
        <dbReference type="PROSITE" id="PS50268"/>
    </source>
</evidence>
<feature type="domain" description="Cadherin" evidence="5">
    <location>
        <begin position="567"/>
        <end position="674"/>
    </location>
</feature>
<keyword evidence="3" id="KW-0106">Calcium</keyword>
<name>K1RFJ0_MAGGI</name>
<dbReference type="InterPro" id="IPR015919">
    <property type="entry name" value="Cadherin-like_sf"/>
</dbReference>
<sequence length="813" mass="89856">MVLKITGVGDGLWSCCERIDFLDEDNRIKITLKTTGQKSYIVGCQYIIPAYGSSCCGSLSRVKFWSSNYGLIDFQVWKETAPNVYELTHTFNYYVPEVNETLTVYTGNDILIEKNDVIGWYSSGDDIIPYSITTVDQNIQLSGVPGFSVGGTYTLNTPYITGRNYGIQFSVADCEIHTGGTLNYGTYTVTIEITDPCGRSQQKNLIVTVINTPPEILNLPSSVDVSESIQHETLLYALTLRNETGSDTVTCSLNTTSPEGAPFLVKYISGTADFGVYSLASPNFDYDSNSSFEVVVDCTDSINTASESLFVYLIKNSEPVVHNLPNVITISSSTPVGTIVFAVNSTDHENDQLTHSLNYCIKCPFTISQLGHIFLKTSIKDASKFSYNLYIVVSDKYGTVTDKLLTILVTAGKISVIEALDFGADIALYKFSFTVNDGKASAPKATLSIIVQSRNEPPEFAHQVYHVSRDEAKSGSKFADPGFVVSDPDAGDTWTYKIAGGDDYGRFSIDASTGILQFQTDYIVDKPESMQPSVVLIIAAVDTQGTSGTTTLSVHISDANNKTPYFPSNQYHVTVIYDVPVTSSVAYIAALDDDFGPTYNQISYHIEPILDHQYFDIDGNALLTTAKSLRHFENGTKLLTLIKATDKGNRQSSVTVTVNVVPGTSNSFFDDPETVAWFAALMTLLVILLGAAVIGLYRYCKYGYVFSKRGLCTSCDGKKVHFEKGGNYEKADTDRRDSRVSISEWSGDNGDVTMWMPSKYDSWNQRPSSVSDYLRQSKERLSAGGRFTETAERLVDRDYIERWRRNTYDYKNI</sequence>
<evidence type="ECO:0000256" key="4">
    <source>
        <dbReference type="ARBA" id="ARBA00023136"/>
    </source>
</evidence>
<comment type="subcellular location">
    <subcellularLocation>
        <location evidence="1">Membrane</location>
    </subcellularLocation>
</comment>
<evidence type="ECO:0000256" key="1">
    <source>
        <dbReference type="ARBA" id="ARBA00004370"/>
    </source>
</evidence>
<gene>
    <name evidence="6" type="ORF">CGI_10010124</name>
</gene>
<evidence type="ECO:0000313" key="6">
    <source>
        <dbReference type="EMBL" id="EKC32906.1"/>
    </source>
</evidence>
<dbReference type="InterPro" id="IPR002126">
    <property type="entry name" value="Cadherin-like_dom"/>
</dbReference>